<organism evidence="2">
    <name type="scientific">Trichuris suis</name>
    <name type="common">pig whipworm</name>
    <dbReference type="NCBI Taxonomy" id="68888"/>
    <lineage>
        <taxon>Eukaryota</taxon>
        <taxon>Metazoa</taxon>
        <taxon>Ecdysozoa</taxon>
        <taxon>Nematoda</taxon>
        <taxon>Enoplea</taxon>
        <taxon>Dorylaimia</taxon>
        <taxon>Trichinellida</taxon>
        <taxon>Trichuridae</taxon>
        <taxon>Trichuris</taxon>
    </lineage>
</organism>
<name>A0A085NLW2_9BILA</name>
<dbReference type="AlphaFoldDB" id="A0A085NLW2"/>
<accession>A0A085NLW2</accession>
<dbReference type="Proteomes" id="UP000030764">
    <property type="component" value="Unassembled WGS sequence"/>
</dbReference>
<reference evidence="2 3" key="1">
    <citation type="journal article" date="2014" name="Nat. Genet.">
        <title>Genome and transcriptome of the porcine whipworm Trichuris suis.</title>
        <authorList>
            <person name="Jex A.R."/>
            <person name="Nejsum P."/>
            <person name="Schwarz E.M."/>
            <person name="Hu L."/>
            <person name="Young N.D."/>
            <person name="Hall R.S."/>
            <person name="Korhonen P.K."/>
            <person name="Liao S."/>
            <person name="Thamsborg S."/>
            <person name="Xia J."/>
            <person name="Xu P."/>
            <person name="Wang S."/>
            <person name="Scheerlinck J.P."/>
            <person name="Hofmann A."/>
            <person name="Sternberg P.W."/>
            <person name="Wang J."/>
            <person name="Gasser R.B."/>
        </authorList>
    </citation>
    <scope>NUCLEOTIDE SEQUENCE [LARGE SCALE GENOMIC DNA]</scope>
    <source>
        <strain evidence="2">DCEP-RM93F</strain>
        <strain evidence="1">DCEP-RM93M</strain>
    </source>
</reference>
<dbReference type="PROSITE" id="PS51257">
    <property type="entry name" value="PROKAR_LIPOPROTEIN"/>
    <property type="match status" value="1"/>
</dbReference>
<gene>
    <name evidence="1" type="ORF">M513_00958</name>
    <name evidence="2" type="ORF">M514_00958</name>
</gene>
<evidence type="ECO:0000313" key="3">
    <source>
        <dbReference type="Proteomes" id="UP000030764"/>
    </source>
</evidence>
<dbReference type="EMBL" id="KL367487">
    <property type="protein sequence ID" value="KFD70458.1"/>
    <property type="molecule type" value="Genomic_DNA"/>
</dbReference>
<protein>
    <submittedName>
        <fullName evidence="2">Uncharacterized protein</fullName>
    </submittedName>
</protein>
<dbReference type="EMBL" id="KL363185">
    <property type="protein sequence ID" value="KFD58195.1"/>
    <property type="molecule type" value="Genomic_DNA"/>
</dbReference>
<proteinExistence type="predicted"/>
<sequence>MVKLLDQKSDKQIEWKTMAVLLQQLFAGCQQFVLSANALIITENDLFKSVLFDVSGEEHE</sequence>
<evidence type="ECO:0000313" key="1">
    <source>
        <dbReference type="EMBL" id="KFD58195.1"/>
    </source>
</evidence>
<evidence type="ECO:0000313" key="2">
    <source>
        <dbReference type="EMBL" id="KFD70458.1"/>
    </source>
</evidence>
<dbReference type="Proteomes" id="UP000030758">
    <property type="component" value="Unassembled WGS sequence"/>
</dbReference>
<keyword evidence="3" id="KW-1185">Reference proteome</keyword>